<accession>A0A0G0YB72</accession>
<organism evidence="2 3">
    <name type="scientific">Candidatus Uhrbacteria bacterium GW2011_GWC1_41_20</name>
    <dbReference type="NCBI Taxonomy" id="1618983"/>
    <lineage>
        <taxon>Bacteria</taxon>
        <taxon>Candidatus Uhriibacteriota</taxon>
    </lineage>
</organism>
<sequence length="168" mass="18915">MTLSFGRDRNANTPMHGECKMQVLTTQNAKCGGFIVKSERPNTYYPNRCWGADGSRDHANSQNPTNQAVTITTAIKRPSPRKLNSSSFSSISPILLMRLIASPFTRLCRVCLRFSVIFRPKGSIFIKHFGQTPAHSTGITQWSERITPSRARPRKGSPRSLRFRLGYQ</sequence>
<proteinExistence type="predicted"/>
<protein>
    <submittedName>
        <fullName evidence="2">Uncharacterized protein</fullName>
    </submittedName>
</protein>
<feature type="region of interest" description="Disordered" evidence="1">
    <location>
        <begin position="148"/>
        <end position="168"/>
    </location>
</feature>
<evidence type="ECO:0000313" key="2">
    <source>
        <dbReference type="EMBL" id="KKR97552.1"/>
    </source>
</evidence>
<name>A0A0G0YB72_9BACT</name>
<evidence type="ECO:0000256" key="1">
    <source>
        <dbReference type="SAM" id="MobiDB-lite"/>
    </source>
</evidence>
<dbReference type="AlphaFoldDB" id="A0A0G0YB72"/>
<reference evidence="2 3" key="1">
    <citation type="journal article" date="2015" name="Nature">
        <title>rRNA introns, odd ribosomes, and small enigmatic genomes across a large radiation of phyla.</title>
        <authorList>
            <person name="Brown C.T."/>
            <person name="Hug L.A."/>
            <person name="Thomas B.C."/>
            <person name="Sharon I."/>
            <person name="Castelle C.J."/>
            <person name="Singh A."/>
            <person name="Wilkins M.J."/>
            <person name="Williams K.H."/>
            <person name="Banfield J.F."/>
        </authorList>
    </citation>
    <scope>NUCLEOTIDE SEQUENCE [LARGE SCALE GENOMIC DNA]</scope>
</reference>
<evidence type="ECO:0000313" key="3">
    <source>
        <dbReference type="Proteomes" id="UP000033930"/>
    </source>
</evidence>
<comment type="caution">
    <text evidence="2">The sequence shown here is derived from an EMBL/GenBank/DDBJ whole genome shotgun (WGS) entry which is preliminary data.</text>
</comment>
<dbReference type="EMBL" id="LCAW01000028">
    <property type="protein sequence ID" value="KKR97552.1"/>
    <property type="molecule type" value="Genomic_DNA"/>
</dbReference>
<dbReference type="Proteomes" id="UP000033930">
    <property type="component" value="Unassembled WGS sequence"/>
</dbReference>
<gene>
    <name evidence="2" type="ORF">UU50_C0028G0001</name>
</gene>